<gene>
    <name evidence="3" type="ORF">AAH949_01460</name>
</gene>
<protein>
    <submittedName>
        <fullName evidence="3">FeoA domain-containing protein</fullName>
    </submittedName>
</protein>
<dbReference type="InterPro" id="IPR038157">
    <property type="entry name" value="FeoA_core_dom"/>
</dbReference>
<dbReference type="AlphaFoldDB" id="A0AAU7E7R9"/>
<evidence type="ECO:0000313" key="3">
    <source>
        <dbReference type="EMBL" id="XBJ29529.1"/>
    </source>
</evidence>
<dbReference type="GO" id="GO:0046914">
    <property type="term" value="F:transition metal ion binding"/>
    <property type="evidence" value="ECO:0007669"/>
    <property type="project" value="InterPro"/>
</dbReference>
<feature type="domain" description="Ferrous iron transporter FeoA-like" evidence="2">
    <location>
        <begin position="1"/>
        <end position="73"/>
    </location>
</feature>
<dbReference type="InterPro" id="IPR007167">
    <property type="entry name" value="Fe-transptr_FeoA-like"/>
</dbReference>
<reference evidence="3" key="1">
    <citation type="submission" date="2024-05" db="EMBL/GenBank/DDBJ databases">
        <title>Campylobacter coli isolated from environmental waters in Slovenia.</title>
        <authorList>
            <person name="Zautner A.E."/>
            <person name="Bunk B."/>
            <person name="Riedel T."/>
            <person name="Sproeer C."/>
        </authorList>
    </citation>
    <scope>NUCLEOTIDE SEQUENCE</scope>
    <source>
        <strain evidence="3">CCS1377</strain>
    </source>
</reference>
<name>A0AAU7E7R9_9BACT</name>
<organism evidence="3">
    <name type="scientific">Campylobacter sp. CCS1377</name>
    <dbReference type="NCBI Taxonomy" id="3158229"/>
    <lineage>
        <taxon>Bacteria</taxon>
        <taxon>Pseudomonadati</taxon>
        <taxon>Campylobacterota</taxon>
        <taxon>Epsilonproteobacteria</taxon>
        <taxon>Campylobacterales</taxon>
        <taxon>Campylobacteraceae</taxon>
        <taxon>Campylobacter</taxon>
    </lineage>
</organism>
<accession>A0AAU7E7R9</accession>
<keyword evidence="1" id="KW-0408">Iron</keyword>
<dbReference type="EMBL" id="CP155620">
    <property type="protein sequence ID" value="XBJ29529.1"/>
    <property type="molecule type" value="Genomic_DNA"/>
</dbReference>
<dbReference type="SMART" id="SM00899">
    <property type="entry name" value="FeoA"/>
    <property type="match status" value="1"/>
</dbReference>
<dbReference type="InterPro" id="IPR008988">
    <property type="entry name" value="Transcriptional_repressor_C"/>
</dbReference>
<evidence type="ECO:0000256" key="1">
    <source>
        <dbReference type="ARBA" id="ARBA00023004"/>
    </source>
</evidence>
<dbReference type="RefSeq" id="WP_134237605.1">
    <property type="nucleotide sequence ID" value="NZ_CP155620.1"/>
</dbReference>
<dbReference type="Gene3D" id="2.30.30.90">
    <property type="match status" value="1"/>
</dbReference>
<evidence type="ECO:0000259" key="2">
    <source>
        <dbReference type="SMART" id="SM00899"/>
    </source>
</evidence>
<dbReference type="Pfam" id="PF04023">
    <property type="entry name" value="FeoA"/>
    <property type="match status" value="1"/>
</dbReference>
<sequence length="76" mass="8659">MTLDVLKDDEVALIIDIDASDELKNRFFSFGFIKGRKIKKISSSLRKSTLMVELENSCVILRANEAKTIKIQKITQ</sequence>
<proteinExistence type="predicted"/>
<dbReference type="SUPFAM" id="SSF50037">
    <property type="entry name" value="C-terminal domain of transcriptional repressors"/>
    <property type="match status" value="1"/>
</dbReference>